<comment type="caution">
    <text evidence="1">The sequence shown here is derived from an EMBL/GenBank/DDBJ whole genome shotgun (WGS) entry which is preliminary data.</text>
</comment>
<dbReference type="InterPro" id="IPR050708">
    <property type="entry name" value="T6SS_VgrG/RHS"/>
</dbReference>
<dbReference type="InterPro" id="IPR022385">
    <property type="entry name" value="Rhs_assc_core"/>
</dbReference>
<evidence type="ECO:0000313" key="1">
    <source>
        <dbReference type="EMBL" id="PQP05590.1"/>
    </source>
</evidence>
<evidence type="ECO:0000313" key="2">
    <source>
        <dbReference type="Proteomes" id="UP000239687"/>
    </source>
</evidence>
<accession>A0A2S8HSR2</accession>
<proteinExistence type="predicted"/>
<gene>
    <name evidence="1" type="ORF">C5612_02820</name>
</gene>
<dbReference type="RefSeq" id="WP_105339974.1">
    <property type="nucleotide sequence ID" value="NZ_PUIN01000002.1"/>
</dbReference>
<name>A0A2S8HSR2_9PSED</name>
<dbReference type="PANTHER" id="PTHR32305">
    <property type="match status" value="1"/>
</dbReference>
<sequence>MSVNVHRHTPTLNVIDGRGLALREVRYLCNEAITTPEARITRYQHDISGQTVEHYSPAAPVGLTTADSRQVSSLSGATLLIDSIDAGKRLTFFGEAGQALDTWDSRGSHWQTDYDNQLRPIAIHEEAAQQARQVIERFTYAASATNDGKTNQCGRMIRHDDPAGSVLFSEYDLTGKLLSQTRHLLKDQHAAHWPEDLEGRKGMLESGTGHTTTWRYAPTGEVLEQMDARRHTQRFWFDVAGQLEKVTLQLRGTTQQRLILDQVRYNAQGQMESQVLGGKITSAADYTPENGRMIQRSISRSTAHILQKLHYAYDAVGNVLSVEDHSKPEQHNANQLVKPGSAYVYDSLYQLVKATGREEQGASIHAALPAWASSPSDRSRLLNFTQFYTYDERANLIQLQHQREGNNYTRQMRIAPDSNRGLSWKTDDPSPDFATGFDANGNLQALQTGQPLTWNARNRLQSVTLVERAEQEADTESYLYDGNGQRVRKRQTQRARALTHCRDVLYLPGLEIRESTTEKLEVITVQAGNCSVRCLHWGLGTPSAINNDALRFSFDDHLGSNTLELDAEGNLISEEGYYPFGGTAWRAARNVLEAKSRTIRYSGKERDASGLYYYGQRYYAPWLQRWISPDPTGTADGLNLYCMVGNNPVRFADYQGMGRDDLANVPIVLDYYDRFSARTVSMTDASRQFTEAKETALAELKAKFPNRKHALSNKEITSIEAANPTFKAYSKKKLNEYTAHAAVTTATGSFSSWEHFNFPEHLGDAPYPGVVIYRNPFPSSTESSDLGIFEVTRPEAYMEQIEKDYANHDATLHPTLARDIRDHLGHSGHLFPIKSGTPGRHAEVRSRNALLHNPVGASTLPENIFVMTQRLKGVPDSRQATDFPTCMNCNALIPRDINIPTGRLEPIDYAAHVQSMRSSRTHYLRAANP</sequence>
<protein>
    <submittedName>
        <fullName evidence="1">Toxin</fullName>
    </submittedName>
</protein>
<organism evidence="1 2">
    <name type="scientific">Pseudomonas frederiksbergensis</name>
    <dbReference type="NCBI Taxonomy" id="104087"/>
    <lineage>
        <taxon>Bacteria</taxon>
        <taxon>Pseudomonadati</taxon>
        <taxon>Pseudomonadota</taxon>
        <taxon>Gammaproteobacteria</taxon>
        <taxon>Pseudomonadales</taxon>
        <taxon>Pseudomonadaceae</taxon>
        <taxon>Pseudomonas</taxon>
    </lineage>
</organism>
<reference evidence="1 2" key="1">
    <citation type="submission" date="2018-02" db="EMBL/GenBank/DDBJ databases">
        <title>Draft genome sequencing of Pseudomonas frederiksbergensis 11-D3.</title>
        <authorList>
            <person name="Zheng B.-X."/>
        </authorList>
    </citation>
    <scope>NUCLEOTIDE SEQUENCE [LARGE SCALE GENOMIC DNA]</scope>
    <source>
        <strain evidence="1 2">11-D3</strain>
    </source>
</reference>
<dbReference type="AlphaFoldDB" id="A0A2S8HSR2"/>
<dbReference type="Proteomes" id="UP000239687">
    <property type="component" value="Unassembled WGS sequence"/>
</dbReference>
<dbReference type="Gene3D" id="2.180.10.10">
    <property type="entry name" value="RHS repeat-associated core"/>
    <property type="match status" value="1"/>
</dbReference>
<dbReference type="PANTHER" id="PTHR32305:SF15">
    <property type="entry name" value="PROTEIN RHSA-RELATED"/>
    <property type="match status" value="1"/>
</dbReference>
<dbReference type="NCBIfam" id="TIGR03696">
    <property type="entry name" value="Rhs_assc_core"/>
    <property type="match status" value="1"/>
</dbReference>
<dbReference type="EMBL" id="PUIN01000002">
    <property type="protein sequence ID" value="PQP05590.1"/>
    <property type="molecule type" value="Genomic_DNA"/>
</dbReference>